<dbReference type="GO" id="GO:0061709">
    <property type="term" value="P:reticulophagy"/>
    <property type="evidence" value="ECO:0007669"/>
    <property type="project" value="TreeGrafter"/>
</dbReference>
<dbReference type="GO" id="GO:0005789">
    <property type="term" value="C:endoplasmic reticulum membrane"/>
    <property type="evidence" value="ECO:0007669"/>
    <property type="project" value="UniProtKB-SubCell"/>
</dbReference>
<comment type="catalytic activity">
    <reaction evidence="11">
        <text>a 1,2-diacyl-sn-glycero-3-phosphoethanolamine(in) = a 1,2-diacyl-sn-glycero-3-phosphoethanolamine(out)</text>
        <dbReference type="Rhea" id="RHEA:38895"/>
        <dbReference type="ChEBI" id="CHEBI:64612"/>
    </reaction>
</comment>
<dbReference type="STRING" id="407821.A0A087TR31"/>
<evidence type="ECO:0000256" key="4">
    <source>
        <dbReference type="ARBA" id="ARBA00018070"/>
    </source>
</evidence>
<evidence type="ECO:0000256" key="5">
    <source>
        <dbReference type="ARBA" id="ARBA00022448"/>
    </source>
</evidence>
<dbReference type="InterPro" id="IPR026849">
    <property type="entry name" value="ATG2"/>
</dbReference>
<dbReference type="PANTHER" id="PTHR13190">
    <property type="entry name" value="AUTOPHAGY-RELATED 2, ISOFORM A"/>
    <property type="match status" value="1"/>
</dbReference>
<evidence type="ECO:0000256" key="1">
    <source>
        <dbReference type="ARBA" id="ARBA00004406"/>
    </source>
</evidence>
<comment type="subcellular location">
    <subcellularLocation>
        <location evidence="1">Endoplasmic reticulum membrane</location>
        <topology evidence="1">Peripheral membrane protein</topology>
    </subcellularLocation>
    <subcellularLocation>
        <location evidence="2">Preautophagosomal structure membrane</location>
        <topology evidence="2">Peripheral membrane protein</topology>
    </subcellularLocation>
</comment>
<evidence type="ECO:0000256" key="9">
    <source>
        <dbReference type="ARBA" id="ARBA00023136"/>
    </source>
</evidence>
<dbReference type="Proteomes" id="UP000054359">
    <property type="component" value="Unassembled WGS sequence"/>
</dbReference>
<dbReference type="Pfam" id="PF13329">
    <property type="entry name" value="ATG2_CAD"/>
    <property type="match status" value="1"/>
</dbReference>
<keyword evidence="9" id="KW-0472">Membrane</keyword>
<keyword evidence="13" id="KW-1185">Reference proteome</keyword>
<keyword evidence="8" id="KW-0445">Lipid transport</keyword>
<dbReference type="AlphaFoldDB" id="A0A087TR31"/>
<keyword evidence="5" id="KW-0813">Transport</keyword>
<gene>
    <name evidence="12" type="ORF">X975_18520</name>
</gene>
<evidence type="ECO:0000256" key="10">
    <source>
        <dbReference type="ARBA" id="ARBA00024479"/>
    </source>
</evidence>
<proteinExistence type="inferred from homology"/>
<dbReference type="GO" id="GO:0034727">
    <property type="term" value="P:piecemeal microautophagy of the nucleus"/>
    <property type="evidence" value="ECO:0007669"/>
    <property type="project" value="TreeGrafter"/>
</dbReference>
<dbReference type="GO" id="GO:0061723">
    <property type="term" value="P:glycophagy"/>
    <property type="evidence" value="ECO:0007669"/>
    <property type="project" value="TreeGrafter"/>
</dbReference>
<comment type="catalytic activity">
    <reaction evidence="10">
        <text>a 1,2-diacyl-sn-glycero-3-phospho-L-serine(in) = a 1,2-diacyl-sn-glycero-3-phospho-L-serine(out)</text>
        <dbReference type="Rhea" id="RHEA:38663"/>
        <dbReference type="ChEBI" id="CHEBI:57262"/>
    </reaction>
</comment>
<accession>A0A087TR31</accession>
<evidence type="ECO:0000256" key="6">
    <source>
        <dbReference type="ARBA" id="ARBA00022824"/>
    </source>
</evidence>
<sequence>MLQDHMTELTHFRGCCSSVCIIILHDDSVQESLSNNAQELDLKNTLSLKDRAATFFNDLLTLQMSGFDFKDFEMAKDPLSKLCETNHLRLMASSVAIDGNEKSSSAQCILNFSLSLFQLEVLECLFDSENVVHKSQIPTYVQILSCENKLNCQDSSGLELQEACFKLKYQQVECTSQNSIIKLPPNKLDIQIGPTKCEVDISLTDRIRTLLKFPSFFSQVDSKNNEWRDCDVGINTRVSPKTEISISSPNLMINLRFPIPDLRSVHDMERVPWWQQNLHKEILVMVMKDVTFATTVDGDLFQTKYEIQCRDFHGLFALSETEKPISFLRVSVDPDVDEVSRENGFDWPRLVITKVTKLSTGDLESALDDHEEVCAYSLSDVLMSNLDIEPSPFCSTSVADGSKLYSRNKNMEENKKNSDHDEIVKPASKETILNFLEQIVNKSEYLLEFTLPTVNMVLHDKEFFELLSNRLCSDLLLWENASLAPAATYDPNRFKVHAPGLDLDVHMTKDSAYDQYPVFKPFSNDSNSESDEEEAAYCSVFEYCQRQQQKHKRKTNDDMFTKISISLAIAKGMLTVNTPALDAANKIMPEYCGKLQLHVEDGQLFIASSYKGDPNESYLCFLAEKSSLYHKGAVLQDVDIPVVESFSSTMQNNLNHIIYESEPGMLLKSNCDNQNIRDMLKVAVHTVRNPKQQIKTFKVAMDISAATLRHHTYPVQQLWINQFIDFLKINDYPINGYVPPAIVTELHINLSNCAIDYRPLKLPLRTAITVDNFNMSCNVTATTPSFLFRIISEEMRLFISNYVAAKKVELQKNYVCVIDTGLIDISFRTNVDEKNDPKLEMCATNDKVHIRTCADSFKALMELMVYLSNNGDMDIFTPEENEVIQDIKELNKSINTETETKDVHLLMAEAMKECSQAKISDKKNGKKNQKPNVQESDLYCTDDEFCILEDDPGVGLMPRNGEPQIRMLTDEPIKIVDNHFAIPPGKSDVLKAPKHFPKPLVLFALREMSLVWHLYGGSDFKSSPGKKKRNAKKVSHSVDNGVTFSDEKSIDVDTYKTSVSFCKVTPLTKTFDVNAVHFSMEHVTINENKNSGLETWLCKGGPERNHNVLMELHLNKVQFQREIYPLDNEYASRYILLIHDIEIRDRLASSQINKFLYQYSNKTMPRQSHSNMIDIKAVYTRPDPKRSSASYSNSDVECSLKVSCNPLRLNVDQ</sequence>
<evidence type="ECO:0000256" key="3">
    <source>
        <dbReference type="ARBA" id="ARBA00009714"/>
    </source>
</evidence>
<dbReference type="GO" id="GO:0034045">
    <property type="term" value="C:phagophore assembly site membrane"/>
    <property type="evidence" value="ECO:0007669"/>
    <property type="project" value="UniProtKB-SubCell"/>
</dbReference>
<dbReference type="GO" id="GO:0061908">
    <property type="term" value="C:phagophore"/>
    <property type="evidence" value="ECO:0007669"/>
    <property type="project" value="TreeGrafter"/>
</dbReference>
<feature type="non-terminal residue" evidence="12">
    <location>
        <position position="1213"/>
    </location>
</feature>
<evidence type="ECO:0000256" key="8">
    <source>
        <dbReference type="ARBA" id="ARBA00023055"/>
    </source>
</evidence>
<dbReference type="OMA" id="CHSYREG"/>
<protein>
    <recommendedName>
        <fullName evidence="4">Autophagy-related protein 2</fullName>
    </recommendedName>
</protein>
<dbReference type="OrthoDB" id="6421656at2759"/>
<dbReference type="GO" id="GO:0006869">
    <property type="term" value="P:lipid transport"/>
    <property type="evidence" value="ECO:0007669"/>
    <property type="project" value="UniProtKB-KW"/>
</dbReference>
<evidence type="ECO:0000256" key="7">
    <source>
        <dbReference type="ARBA" id="ARBA00023006"/>
    </source>
</evidence>
<dbReference type="PANTHER" id="PTHR13190:SF1">
    <property type="entry name" value="AUTOPHAGY-RELATED 2, ISOFORM A"/>
    <property type="match status" value="1"/>
</dbReference>
<comment type="similarity">
    <text evidence="3">Belongs to the ATG2 family.</text>
</comment>
<dbReference type="GO" id="GO:0000045">
    <property type="term" value="P:autophagosome assembly"/>
    <property type="evidence" value="ECO:0007669"/>
    <property type="project" value="TreeGrafter"/>
</dbReference>
<keyword evidence="7" id="KW-0072">Autophagy</keyword>
<keyword evidence="6" id="KW-0256">Endoplasmic reticulum</keyword>
<organism evidence="12 13">
    <name type="scientific">Stegodyphus mimosarum</name>
    <name type="common">African social velvet spider</name>
    <dbReference type="NCBI Taxonomy" id="407821"/>
    <lineage>
        <taxon>Eukaryota</taxon>
        <taxon>Metazoa</taxon>
        <taxon>Ecdysozoa</taxon>
        <taxon>Arthropoda</taxon>
        <taxon>Chelicerata</taxon>
        <taxon>Arachnida</taxon>
        <taxon>Araneae</taxon>
        <taxon>Araneomorphae</taxon>
        <taxon>Entelegynae</taxon>
        <taxon>Eresoidea</taxon>
        <taxon>Eresidae</taxon>
        <taxon>Stegodyphus</taxon>
    </lineage>
</organism>
<dbReference type="GO" id="GO:0043495">
    <property type="term" value="F:protein-membrane adaptor activity"/>
    <property type="evidence" value="ECO:0007669"/>
    <property type="project" value="TreeGrafter"/>
</dbReference>
<evidence type="ECO:0000256" key="11">
    <source>
        <dbReference type="ARBA" id="ARBA00024615"/>
    </source>
</evidence>
<dbReference type="GO" id="GO:0032266">
    <property type="term" value="F:phosphatidylinositol-3-phosphate binding"/>
    <property type="evidence" value="ECO:0007669"/>
    <property type="project" value="TreeGrafter"/>
</dbReference>
<evidence type="ECO:0000313" key="13">
    <source>
        <dbReference type="Proteomes" id="UP000054359"/>
    </source>
</evidence>
<dbReference type="GO" id="GO:0000422">
    <property type="term" value="P:autophagy of mitochondrion"/>
    <property type="evidence" value="ECO:0007669"/>
    <property type="project" value="TreeGrafter"/>
</dbReference>
<reference evidence="12 13" key="1">
    <citation type="submission" date="2013-11" db="EMBL/GenBank/DDBJ databases">
        <title>Genome sequencing of Stegodyphus mimosarum.</title>
        <authorList>
            <person name="Bechsgaard J."/>
        </authorList>
    </citation>
    <scope>NUCLEOTIDE SEQUENCE [LARGE SCALE GENOMIC DNA]</scope>
</reference>
<name>A0A087TR31_STEMI</name>
<evidence type="ECO:0000256" key="2">
    <source>
        <dbReference type="ARBA" id="ARBA00004623"/>
    </source>
</evidence>
<evidence type="ECO:0000313" key="12">
    <source>
        <dbReference type="EMBL" id="KFM67570.1"/>
    </source>
</evidence>
<dbReference type="EMBL" id="KK116364">
    <property type="protein sequence ID" value="KFM67570.1"/>
    <property type="molecule type" value="Genomic_DNA"/>
</dbReference>